<gene>
    <name evidence="2" type="ORF">KOM_12_56</name>
</gene>
<accession>A0A8F8KND2</accession>
<dbReference type="EMBL" id="MZ420154">
    <property type="protein sequence ID" value="QYA18326.1"/>
    <property type="molecule type" value="Genomic_DNA"/>
</dbReference>
<proteinExistence type="predicted"/>
<evidence type="ECO:0000313" key="2">
    <source>
        <dbReference type="EMBL" id="QYA18326.1"/>
    </source>
</evidence>
<reference evidence="2" key="1">
    <citation type="submission" date="2021-06" db="EMBL/GenBank/DDBJ databases">
        <authorList>
            <person name="Rolland C."/>
        </authorList>
    </citation>
    <scope>NUCLEOTIDE SEQUENCE</scope>
    <source>
        <strain evidence="2">347.936635</strain>
    </source>
</reference>
<feature type="compositionally biased region" description="Polar residues" evidence="1">
    <location>
        <begin position="344"/>
        <end position="355"/>
    </location>
</feature>
<feature type="region of interest" description="Disordered" evidence="1">
    <location>
        <begin position="281"/>
        <end position="304"/>
    </location>
</feature>
<sequence>MRNWRFETLDKRWDQDVRPEQKSYQSQNSNLKSRSYYFAALQALVLPPAAMTTTFRAAVEKETDLICLYHVANDFGKQLSFALRHRVHNNLKFDVTWPSTSTRHSFEYATSADAMEDHMFLTNRGYSVMNMLLPLQHKVFPSASQQASIPQQTPVAPHIPQLNQRFPATKQQTNSNLNQNQFRIAAPLLNSMVAKPNPIASMNNRMVIPSVAPNSVVCKVPTQFKGVTTVPTVSLPALPTPNIINKMPTISPLVESEIQKILKLHSATVNAMVQSPETPNVIIHTDKPSDKRPEAVLSKSEEDDAIIDEEIEGIENTIKKVSPTTIGGSDPKVVEDNKPGSVASEPSPQPNTTTVEVRDKESTQPSSESIQATITSTDLKHPKPEPVNFTDLHILSESAQVVKESTLRKRKRDPQGDSDEDSSTPTKRRKLDPECMSIQQWRNKFSDILAFDKREFVFDKKMVDKAPLTKKLLEQKWGFKFGKTVFQIQMVCQDGVYQMKLLPMVASHVCGEYLWSEYTGNTKLNTFKDLHKTPSVIHMELISLLKTKPTTRVAPESLFLVDVTTAPSTVSQKGYWQFPRGFSYERLKDLCMVETNPKYKHLHTVMEKLFFKQQDDSKSSHSEDCSDQIK</sequence>
<feature type="compositionally biased region" description="Basic and acidic residues" evidence="1">
    <location>
        <begin position="284"/>
        <end position="294"/>
    </location>
</feature>
<protein>
    <submittedName>
        <fullName evidence="2">Uncharacterized protein</fullName>
    </submittedName>
</protein>
<feature type="compositionally biased region" description="Polar residues" evidence="1">
    <location>
        <begin position="363"/>
        <end position="377"/>
    </location>
</feature>
<name>A0A8F8KND2_9VIRU</name>
<organism evidence="2">
    <name type="scientific">Clandestinovirus</name>
    <dbReference type="NCBI Taxonomy" id="2831644"/>
    <lineage>
        <taxon>Viruses</taxon>
    </lineage>
</organism>
<evidence type="ECO:0000256" key="1">
    <source>
        <dbReference type="SAM" id="MobiDB-lite"/>
    </source>
</evidence>
<feature type="region of interest" description="Disordered" evidence="1">
    <location>
        <begin position="321"/>
        <end position="433"/>
    </location>
</feature>